<protein>
    <submittedName>
        <fullName evidence="1">Uncharacterized protein</fullName>
    </submittedName>
</protein>
<dbReference type="AlphaFoldDB" id="A0A5N6K6G4"/>
<evidence type="ECO:0000313" key="2">
    <source>
        <dbReference type="Proteomes" id="UP000326757"/>
    </source>
</evidence>
<name>A0A5N6K6G4_MONLA</name>
<reference evidence="1 2" key="1">
    <citation type="submission" date="2019-06" db="EMBL/GenBank/DDBJ databases">
        <title>Genome Sequence of the Brown Rot Fungal Pathogen Monilinia laxa.</title>
        <authorList>
            <person name="De Miccolis Angelini R.M."/>
            <person name="Landi L."/>
            <person name="Abate D."/>
            <person name="Pollastro S."/>
            <person name="Romanazzi G."/>
            <person name="Faretra F."/>
        </authorList>
    </citation>
    <scope>NUCLEOTIDE SEQUENCE [LARGE SCALE GENOMIC DNA]</scope>
    <source>
        <strain evidence="1 2">Mlax316</strain>
    </source>
</reference>
<evidence type="ECO:0000313" key="1">
    <source>
        <dbReference type="EMBL" id="KAB8297897.1"/>
    </source>
</evidence>
<gene>
    <name evidence="1" type="ORF">EYC80_001683</name>
</gene>
<dbReference type="Proteomes" id="UP000326757">
    <property type="component" value="Unassembled WGS sequence"/>
</dbReference>
<keyword evidence="2" id="KW-1185">Reference proteome</keyword>
<organism evidence="1 2">
    <name type="scientific">Monilinia laxa</name>
    <name type="common">Brown rot fungus</name>
    <name type="synonym">Sclerotinia laxa</name>
    <dbReference type="NCBI Taxonomy" id="61186"/>
    <lineage>
        <taxon>Eukaryota</taxon>
        <taxon>Fungi</taxon>
        <taxon>Dikarya</taxon>
        <taxon>Ascomycota</taxon>
        <taxon>Pezizomycotina</taxon>
        <taxon>Leotiomycetes</taxon>
        <taxon>Helotiales</taxon>
        <taxon>Sclerotiniaceae</taxon>
        <taxon>Monilinia</taxon>
    </lineage>
</organism>
<accession>A0A5N6K6G4</accession>
<comment type="caution">
    <text evidence="1">The sequence shown here is derived from an EMBL/GenBank/DDBJ whole genome shotgun (WGS) entry which is preliminary data.</text>
</comment>
<proteinExistence type="predicted"/>
<sequence length="93" mass="10780">MHTGTKGFGTFHFDLSFFQKYLRSELLDPFQSDSEVSMCAPFIQYPLNHPSIIIDFTLSKAKNDVSLKNTKHESQHLSNRYPLLCYYITVSSR</sequence>
<dbReference type="EMBL" id="VIGI01000007">
    <property type="protein sequence ID" value="KAB8297897.1"/>
    <property type="molecule type" value="Genomic_DNA"/>
</dbReference>